<sequence length="87" mass="9457">MTKKLSLGPVPKSEFVKLTLTVSTELRENLDLYAALHSELNGTPVDATTLAPLMLETFIARDKGFRAARTRRASPSGETARLLDKAG</sequence>
<proteinExistence type="predicted"/>
<accession>A0A4Y3WIH4</accession>
<dbReference type="Pfam" id="PF10038">
    <property type="entry name" value="DUF2274"/>
    <property type="match status" value="1"/>
</dbReference>
<protein>
    <recommendedName>
        <fullName evidence="3">DUF2274 domain-containing protein</fullName>
    </recommendedName>
</protein>
<dbReference type="InterPro" id="IPR018733">
    <property type="entry name" value="DUF2274"/>
</dbReference>
<evidence type="ECO:0000313" key="2">
    <source>
        <dbReference type="Proteomes" id="UP000318825"/>
    </source>
</evidence>
<dbReference type="OrthoDB" id="9803810at2"/>
<reference evidence="1 2" key="1">
    <citation type="submission" date="2019-06" db="EMBL/GenBank/DDBJ databases">
        <title>Whole genome shotgun sequence of Nitrobacter winogradskyi NBRC 14297.</title>
        <authorList>
            <person name="Hosoyama A."/>
            <person name="Uohara A."/>
            <person name="Ohji S."/>
            <person name="Ichikawa N."/>
        </authorList>
    </citation>
    <scope>NUCLEOTIDE SEQUENCE [LARGE SCALE GENOMIC DNA]</scope>
    <source>
        <strain evidence="1 2">NBRC 14297</strain>
    </source>
</reference>
<comment type="caution">
    <text evidence="1">The sequence shown here is derived from an EMBL/GenBank/DDBJ whole genome shotgun (WGS) entry which is preliminary data.</text>
</comment>
<name>A0A4Y3WIH4_NITWI</name>
<dbReference type="Proteomes" id="UP000318825">
    <property type="component" value="Unassembled WGS sequence"/>
</dbReference>
<organism evidence="1 2">
    <name type="scientific">Nitrobacter winogradskyi</name>
    <name type="common">Nitrobacter agilis</name>
    <dbReference type="NCBI Taxonomy" id="913"/>
    <lineage>
        <taxon>Bacteria</taxon>
        <taxon>Pseudomonadati</taxon>
        <taxon>Pseudomonadota</taxon>
        <taxon>Alphaproteobacteria</taxon>
        <taxon>Hyphomicrobiales</taxon>
        <taxon>Nitrobacteraceae</taxon>
        <taxon>Nitrobacter</taxon>
    </lineage>
</organism>
<evidence type="ECO:0008006" key="3">
    <source>
        <dbReference type="Google" id="ProtNLM"/>
    </source>
</evidence>
<gene>
    <name evidence="1" type="ORF">NWI01_30180</name>
</gene>
<dbReference type="AlphaFoldDB" id="A0A4Y3WIH4"/>
<evidence type="ECO:0000313" key="1">
    <source>
        <dbReference type="EMBL" id="GEC17126.1"/>
    </source>
</evidence>
<dbReference type="RefSeq" id="WP_141384884.1">
    <property type="nucleotide sequence ID" value="NZ_BJNF01000089.1"/>
</dbReference>
<dbReference type="EMBL" id="BJNF01000089">
    <property type="protein sequence ID" value="GEC17126.1"/>
    <property type="molecule type" value="Genomic_DNA"/>
</dbReference>